<gene>
    <name evidence="14" type="ORF">F3Y22_tig00111427pilonHSYRG00757</name>
</gene>
<dbReference type="GO" id="GO:0008289">
    <property type="term" value="F:lipid binding"/>
    <property type="evidence" value="ECO:0007669"/>
    <property type="project" value="InterPro"/>
</dbReference>
<keyword evidence="7" id="KW-0804">Transcription</keyword>
<dbReference type="GO" id="GO:0005634">
    <property type="term" value="C:nucleus"/>
    <property type="evidence" value="ECO:0007669"/>
    <property type="project" value="UniProtKB-SubCell"/>
</dbReference>
<evidence type="ECO:0000256" key="2">
    <source>
        <dbReference type="ARBA" id="ARBA00006789"/>
    </source>
</evidence>
<comment type="subcellular location">
    <subcellularLocation>
        <location evidence="1 9 10">Nucleus</location>
    </subcellularLocation>
</comment>
<evidence type="ECO:0000256" key="9">
    <source>
        <dbReference type="PROSITE-ProRule" id="PRU00108"/>
    </source>
</evidence>
<name>A0A6A2YIP8_HIBSY</name>
<dbReference type="InterPro" id="IPR009057">
    <property type="entry name" value="Homeodomain-like_sf"/>
</dbReference>
<evidence type="ECO:0000256" key="7">
    <source>
        <dbReference type="ARBA" id="ARBA00023163"/>
    </source>
</evidence>
<evidence type="ECO:0000256" key="5">
    <source>
        <dbReference type="ARBA" id="ARBA00023125"/>
    </source>
</evidence>
<evidence type="ECO:0000256" key="4">
    <source>
        <dbReference type="ARBA" id="ARBA00023054"/>
    </source>
</evidence>
<keyword evidence="15" id="KW-1185">Reference proteome</keyword>
<keyword evidence="8 9" id="KW-0539">Nucleus</keyword>
<dbReference type="InterPro" id="IPR023393">
    <property type="entry name" value="START-like_dom_sf"/>
</dbReference>
<dbReference type="PROSITE" id="PS50848">
    <property type="entry name" value="START"/>
    <property type="match status" value="1"/>
</dbReference>
<keyword evidence="5 9" id="KW-0238">DNA-binding</keyword>
<evidence type="ECO:0000313" key="14">
    <source>
        <dbReference type="EMBL" id="KAE8678409.1"/>
    </source>
</evidence>
<evidence type="ECO:0000313" key="15">
    <source>
        <dbReference type="Proteomes" id="UP000436088"/>
    </source>
</evidence>
<evidence type="ECO:0000259" key="12">
    <source>
        <dbReference type="PROSITE" id="PS50071"/>
    </source>
</evidence>
<proteinExistence type="inferred from homology"/>
<keyword evidence="4" id="KW-0175">Coiled coil</keyword>
<dbReference type="Pfam" id="PF25797">
    <property type="entry name" value="PDF2_C"/>
    <property type="match status" value="1"/>
</dbReference>
<dbReference type="AlphaFoldDB" id="A0A6A2YIP8"/>
<reference evidence="14" key="1">
    <citation type="submission" date="2019-09" db="EMBL/GenBank/DDBJ databases">
        <title>Draft genome information of white flower Hibiscus syriacus.</title>
        <authorList>
            <person name="Kim Y.-M."/>
        </authorList>
    </citation>
    <scope>NUCLEOTIDE SEQUENCE [LARGE SCALE GENOMIC DNA]</scope>
    <source>
        <strain evidence="14">YM2019G1</strain>
    </source>
</reference>
<feature type="domain" description="START" evidence="13">
    <location>
        <begin position="261"/>
        <end position="493"/>
    </location>
</feature>
<dbReference type="FunFam" id="1.10.10.60:FF:000229">
    <property type="entry name" value="Homeobox-leucine zipper protein HDG1"/>
    <property type="match status" value="1"/>
</dbReference>
<dbReference type="InterPro" id="IPR057993">
    <property type="entry name" value="HD-Zip_IV_C"/>
</dbReference>
<dbReference type="Proteomes" id="UP000436088">
    <property type="component" value="Unassembled WGS sequence"/>
</dbReference>
<dbReference type="GO" id="GO:0030154">
    <property type="term" value="P:cell differentiation"/>
    <property type="evidence" value="ECO:0007669"/>
    <property type="project" value="UniProtKB-ARBA"/>
</dbReference>
<comment type="caution">
    <text evidence="14">The sequence shown here is derived from an EMBL/GenBank/DDBJ whole genome shotgun (WGS) entry which is preliminary data.</text>
</comment>
<keyword evidence="3" id="KW-0805">Transcription regulation</keyword>
<evidence type="ECO:0000256" key="3">
    <source>
        <dbReference type="ARBA" id="ARBA00023015"/>
    </source>
</evidence>
<comment type="similarity">
    <text evidence="2">Belongs to the HD-ZIP homeobox family. Class IV subfamily.</text>
</comment>
<dbReference type="EMBL" id="VEPZ02001337">
    <property type="protein sequence ID" value="KAE8678409.1"/>
    <property type="molecule type" value="Genomic_DNA"/>
</dbReference>
<dbReference type="FunFam" id="3.30.530.20:FF:000026">
    <property type="entry name" value="Homeobox-leucine zipper protein GLABRA 2"/>
    <property type="match status" value="1"/>
</dbReference>
<feature type="domain" description="Homeobox" evidence="12">
    <location>
        <begin position="86"/>
        <end position="146"/>
    </location>
</feature>
<dbReference type="SMART" id="SM00389">
    <property type="entry name" value="HOX"/>
    <property type="match status" value="1"/>
</dbReference>
<evidence type="ECO:0000256" key="8">
    <source>
        <dbReference type="ARBA" id="ARBA00023242"/>
    </source>
</evidence>
<evidence type="ECO:0000256" key="10">
    <source>
        <dbReference type="RuleBase" id="RU000682"/>
    </source>
</evidence>
<feature type="compositionally biased region" description="Basic residues" evidence="11">
    <location>
        <begin position="87"/>
        <end position="97"/>
    </location>
</feature>
<dbReference type="PANTHER" id="PTHR45654">
    <property type="entry name" value="HOMEOBOX-LEUCINE ZIPPER PROTEIN MERISTEM L1"/>
    <property type="match status" value="1"/>
</dbReference>
<keyword evidence="6 9" id="KW-0371">Homeobox</keyword>
<dbReference type="InterPro" id="IPR002913">
    <property type="entry name" value="START_lipid-bd_dom"/>
</dbReference>
<dbReference type="SUPFAM" id="SSF46689">
    <property type="entry name" value="Homeodomain-like"/>
    <property type="match status" value="1"/>
</dbReference>
<dbReference type="Pfam" id="PF01852">
    <property type="entry name" value="START"/>
    <property type="match status" value="1"/>
</dbReference>
<dbReference type="Gene3D" id="3.30.530.20">
    <property type="match status" value="1"/>
</dbReference>
<sequence length="747" mass="82017">MPAGVMIPARNMPSMITGNGNVTLGQIMFQQPNNMMEGQLHPLEMTQNTSESELARMRDDEFGSTNRSSSENHELGGSGDDHDPRPNKKKRYHRHTQHQIQEMEAFFKECPHPDDKQRKELGRELGLEPLQVKFWFQNKRTQMKTQHERHENTQLRTENEKLRSDNMRFREALSTASCPNCGGPTAVGQMSFDEHQLRLENARLREEIDRISAIAAKYVGKGNFPLLSSPVPPRPFDFGVQPISEEMYSVGDLLRSISAPSEADKPMIIELAVAAMEELVRMAQMDEPLWIASLDGTTCMLNEEEYITTFPSGLGPKPTGFKCEASRETAVVIMNHINLVEILMDLHQWSTVFSGIVSKASTLDVLSTGVAGNYNGALQVMTAEFQVPTPLVPTRESYYARYCKQLAEGTWAVVDVSLDTIRPSPTVRCRRRPSGCLILEMPNGYSKVTWVEHVEVDYRGVHNLYKQLVSSGHAFGARRWVATLDRQCERLASVLASNIPAGDVGVITNQDGRKSMLKLAERMVISFCGGVSASTAHTWTTLSGTGDDDVRVMTRKSIDDPGRPPGIVLSAATSFWLPVSPKRVFDFLRDENSRNEWDILSNGGAVQEMAHIANGQDPGNCVSLLRVNSANSSQSNMLILQESCTDSTASFVIYAPVDIAAMNVVLNGGEPDYVALLPSGFAIFPDGTEGGIADASGSGGSLLTVAFQILVDSVPTAKLSLGSIATVNNLIACTVERIKASLSCDNA</sequence>
<dbReference type="Pfam" id="PF00046">
    <property type="entry name" value="Homeodomain"/>
    <property type="match status" value="1"/>
</dbReference>
<evidence type="ECO:0000259" key="13">
    <source>
        <dbReference type="PROSITE" id="PS50848"/>
    </source>
</evidence>
<feature type="compositionally biased region" description="Basic and acidic residues" evidence="11">
    <location>
        <begin position="70"/>
        <end position="86"/>
    </location>
</feature>
<evidence type="ECO:0000256" key="6">
    <source>
        <dbReference type="ARBA" id="ARBA00023155"/>
    </source>
</evidence>
<dbReference type="SUPFAM" id="SSF55961">
    <property type="entry name" value="Bet v1-like"/>
    <property type="match status" value="2"/>
</dbReference>
<accession>A0A6A2YIP8</accession>
<evidence type="ECO:0000256" key="11">
    <source>
        <dbReference type="SAM" id="MobiDB-lite"/>
    </source>
</evidence>
<feature type="region of interest" description="Disordered" evidence="11">
    <location>
        <begin position="60"/>
        <end position="97"/>
    </location>
</feature>
<dbReference type="CDD" id="cd08875">
    <property type="entry name" value="START_ArGLABRA2_like"/>
    <property type="match status" value="1"/>
</dbReference>
<feature type="DNA-binding region" description="Homeobox" evidence="9">
    <location>
        <begin position="88"/>
        <end position="147"/>
    </location>
</feature>
<dbReference type="Gene3D" id="1.10.10.60">
    <property type="entry name" value="Homeodomain-like"/>
    <property type="match status" value="1"/>
</dbReference>
<dbReference type="PROSITE" id="PS50071">
    <property type="entry name" value="HOMEOBOX_2"/>
    <property type="match status" value="1"/>
</dbReference>
<protein>
    <submittedName>
        <fullName evidence="14">Homeobox-leucine zipper protein ROC2</fullName>
    </submittedName>
</protein>
<dbReference type="CDD" id="cd00086">
    <property type="entry name" value="homeodomain"/>
    <property type="match status" value="1"/>
</dbReference>
<dbReference type="SMART" id="SM00234">
    <property type="entry name" value="START"/>
    <property type="match status" value="1"/>
</dbReference>
<dbReference type="PANTHER" id="PTHR45654:SF93">
    <property type="entry name" value="HOMEOBOX-LEUCINE ZIPPER PROTEIN HDG2-RELATED"/>
    <property type="match status" value="1"/>
</dbReference>
<evidence type="ECO:0000256" key="1">
    <source>
        <dbReference type="ARBA" id="ARBA00004123"/>
    </source>
</evidence>
<organism evidence="14 15">
    <name type="scientific">Hibiscus syriacus</name>
    <name type="common">Rose of Sharon</name>
    <dbReference type="NCBI Taxonomy" id="106335"/>
    <lineage>
        <taxon>Eukaryota</taxon>
        <taxon>Viridiplantae</taxon>
        <taxon>Streptophyta</taxon>
        <taxon>Embryophyta</taxon>
        <taxon>Tracheophyta</taxon>
        <taxon>Spermatophyta</taxon>
        <taxon>Magnoliopsida</taxon>
        <taxon>eudicotyledons</taxon>
        <taxon>Gunneridae</taxon>
        <taxon>Pentapetalae</taxon>
        <taxon>rosids</taxon>
        <taxon>malvids</taxon>
        <taxon>Malvales</taxon>
        <taxon>Malvaceae</taxon>
        <taxon>Malvoideae</taxon>
        <taxon>Hibiscus</taxon>
    </lineage>
</organism>
<dbReference type="InterPro" id="IPR042160">
    <property type="entry name" value="HD-Zip_IV"/>
</dbReference>
<dbReference type="GO" id="GO:0003677">
    <property type="term" value="F:DNA binding"/>
    <property type="evidence" value="ECO:0007669"/>
    <property type="project" value="UniProtKB-UniRule"/>
</dbReference>
<dbReference type="InterPro" id="IPR001356">
    <property type="entry name" value="HD"/>
</dbReference>